<dbReference type="AlphaFoldDB" id="A0A8J7V2K1"/>
<evidence type="ECO:0000256" key="6">
    <source>
        <dbReference type="ARBA" id="ARBA00023315"/>
    </source>
</evidence>
<dbReference type="EMBL" id="JAGMWN010000012">
    <property type="protein sequence ID" value="MBP5858901.1"/>
    <property type="molecule type" value="Genomic_DNA"/>
</dbReference>
<keyword evidence="5" id="KW-0472">Membrane</keyword>
<protein>
    <submittedName>
        <fullName evidence="7">Lauroyl acyltransferase</fullName>
    </submittedName>
</protein>
<evidence type="ECO:0000256" key="4">
    <source>
        <dbReference type="ARBA" id="ARBA00022679"/>
    </source>
</evidence>
<dbReference type="InterPro" id="IPR004960">
    <property type="entry name" value="LipA_acyltrans"/>
</dbReference>
<dbReference type="CDD" id="cd07984">
    <property type="entry name" value="LPLAT_LABLAT-like"/>
    <property type="match status" value="1"/>
</dbReference>
<evidence type="ECO:0000256" key="2">
    <source>
        <dbReference type="ARBA" id="ARBA00022475"/>
    </source>
</evidence>
<organism evidence="7 8">
    <name type="scientific">Marivibrio halodurans</name>
    <dbReference type="NCBI Taxonomy" id="2039722"/>
    <lineage>
        <taxon>Bacteria</taxon>
        <taxon>Pseudomonadati</taxon>
        <taxon>Pseudomonadota</taxon>
        <taxon>Alphaproteobacteria</taxon>
        <taxon>Rhodospirillales</taxon>
        <taxon>Rhodospirillaceae</taxon>
        <taxon>Marivibrio</taxon>
    </lineage>
</organism>
<gene>
    <name evidence="7" type="ORF">KAJ83_17915</name>
</gene>
<dbReference type="PANTHER" id="PTHR30606:SF9">
    <property type="entry name" value="LIPID A BIOSYNTHESIS LAUROYLTRANSFERASE"/>
    <property type="match status" value="1"/>
</dbReference>
<evidence type="ECO:0000256" key="3">
    <source>
        <dbReference type="ARBA" id="ARBA00022519"/>
    </source>
</evidence>
<dbReference type="GO" id="GO:0016746">
    <property type="term" value="F:acyltransferase activity"/>
    <property type="evidence" value="ECO:0007669"/>
    <property type="project" value="UniProtKB-KW"/>
</dbReference>
<dbReference type="GO" id="GO:0009247">
    <property type="term" value="P:glycolipid biosynthetic process"/>
    <property type="evidence" value="ECO:0007669"/>
    <property type="project" value="UniProtKB-ARBA"/>
</dbReference>
<keyword evidence="4" id="KW-0808">Transferase</keyword>
<accession>A0A8J7V2K1</accession>
<keyword evidence="8" id="KW-1185">Reference proteome</keyword>
<evidence type="ECO:0000256" key="1">
    <source>
        <dbReference type="ARBA" id="ARBA00004533"/>
    </source>
</evidence>
<dbReference type="Pfam" id="PF03279">
    <property type="entry name" value="Lip_A_acyltrans"/>
    <property type="match status" value="1"/>
</dbReference>
<evidence type="ECO:0000313" key="8">
    <source>
        <dbReference type="Proteomes" id="UP000672602"/>
    </source>
</evidence>
<sequence>MTSANSAPKMPWRRRFLYHLQSVALHGTLALLRILPFEIASRIGGLVFRTVGPRLSADRVARRNLRAAFPDLTRAEEDRIVREVWDNLGRGAAEYAQITGLDTFDPNRIEIVGEDHLLTARDSGAPFIVFSAHMGNWEMASLAAAQRGCLLTNIYRPASNPGIDRLIRRVRSEFCAELLPKGREGARGALRAMKENRPLGLLIDQKFNEGLPIPFFGRPAYTASAPAELALRFRCRVLPVRLERLPDARFRITIEPPMELPDSGDRNQDIEALLTAMNARVEEWVRARPGQWFWVHRRWPKGG</sequence>
<comment type="subcellular location">
    <subcellularLocation>
        <location evidence="1">Cell inner membrane</location>
    </subcellularLocation>
</comment>
<comment type="caution">
    <text evidence="7">The sequence shown here is derived from an EMBL/GenBank/DDBJ whole genome shotgun (WGS) entry which is preliminary data.</text>
</comment>
<evidence type="ECO:0000313" key="7">
    <source>
        <dbReference type="EMBL" id="MBP5858901.1"/>
    </source>
</evidence>
<dbReference type="PIRSF" id="PIRSF026649">
    <property type="entry name" value="MsbB"/>
    <property type="match status" value="1"/>
</dbReference>
<reference evidence="7" key="1">
    <citation type="submission" date="2021-04" db="EMBL/GenBank/DDBJ databases">
        <authorList>
            <person name="Zhang D.-C."/>
        </authorList>
    </citation>
    <scope>NUCLEOTIDE SEQUENCE</scope>
    <source>
        <strain evidence="7">CGMCC 1.15697</strain>
    </source>
</reference>
<dbReference type="Proteomes" id="UP000672602">
    <property type="component" value="Unassembled WGS sequence"/>
</dbReference>
<keyword evidence="6 7" id="KW-0012">Acyltransferase</keyword>
<name>A0A8J7V2K1_9PROT</name>
<proteinExistence type="predicted"/>
<dbReference type="PANTHER" id="PTHR30606">
    <property type="entry name" value="LIPID A BIOSYNTHESIS LAUROYL ACYLTRANSFERASE"/>
    <property type="match status" value="1"/>
</dbReference>
<keyword evidence="2" id="KW-1003">Cell membrane</keyword>
<evidence type="ECO:0000256" key="5">
    <source>
        <dbReference type="ARBA" id="ARBA00023136"/>
    </source>
</evidence>
<dbReference type="GO" id="GO:0005886">
    <property type="term" value="C:plasma membrane"/>
    <property type="evidence" value="ECO:0007669"/>
    <property type="project" value="UniProtKB-SubCell"/>
</dbReference>
<dbReference type="RefSeq" id="WP_210683492.1">
    <property type="nucleotide sequence ID" value="NZ_JAGMWN010000012.1"/>
</dbReference>
<keyword evidence="3" id="KW-0997">Cell inner membrane</keyword>